<dbReference type="PROSITE" id="PS50977">
    <property type="entry name" value="HTH_TETR_2"/>
    <property type="match status" value="1"/>
</dbReference>
<dbReference type="OrthoDB" id="9812484at2"/>
<feature type="DNA-binding region" description="H-T-H motif" evidence="2">
    <location>
        <begin position="55"/>
        <end position="74"/>
    </location>
</feature>
<feature type="domain" description="HTH tetR-type" evidence="4">
    <location>
        <begin position="32"/>
        <end position="92"/>
    </location>
</feature>
<dbReference type="SUPFAM" id="SSF46689">
    <property type="entry name" value="Homeodomain-like"/>
    <property type="match status" value="1"/>
</dbReference>
<dbReference type="InterPro" id="IPR009057">
    <property type="entry name" value="Homeodomain-like_sf"/>
</dbReference>
<evidence type="ECO:0000313" key="6">
    <source>
        <dbReference type="Proteomes" id="UP000298458"/>
    </source>
</evidence>
<evidence type="ECO:0000259" key="4">
    <source>
        <dbReference type="PROSITE" id="PS50977"/>
    </source>
</evidence>
<proteinExistence type="predicted"/>
<evidence type="ECO:0000256" key="3">
    <source>
        <dbReference type="SAM" id="MobiDB-lite"/>
    </source>
</evidence>
<feature type="compositionally biased region" description="Basic and acidic residues" evidence="3">
    <location>
        <begin position="1"/>
        <end position="10"/>
    </location>
</feature>
<comment type="caution">
    <text evidence="5">The sequence shown here is derived from an EMBL/GenBank/DDBJ whole genome shotgun (WGS) entry which is preliminary data.</text>
</comment>
<accession>A0A4R9GKA4</accession>
<gene>
    <name evidence="5" type="ORF">EHO60_01945</name>
</gene>
<evidence type="ECO:0000256" key="2">
    <source>
        <dbReference type="PROSITE-ProRule" id="PRU00335"/>
    </source>
</evidence>
<keyword evidence="6" id="KW-1185">Reference proteome</keyword>
<sequence length="219" mass="24960">MLDFESKKFDSNLGGENRRTYKSKPPLQERSQQRVTLVLKATENMLKKMDPEEISIPDIAKESGVPRGSIYQFFPDKYVLFTKLAELHLARVGEILAEKSSKNRKLSWKKLVGLWVNAASDYYDSTPAASALILGGPLSRNAYLAQEVTIDHIGKGVRTRLENLKEPLYLPRKPDVATLGVEIAFACMKRGYYQENRISESIRRQAVRAVTAYFSEWER</sequence>
<feature type="region of interest" description="Disordered" evidence="3">
    <location>
        <begin position="1"/>
        <end position="32"/>
    </location>
</feature>
<dbReference type="AlphaFoldDB" id="A0A4R9GKA4"/>
<evidence type="ECO:0000313" key="5">
    <source>
        <dbReference type="EMBL" id="TGK14130.1"/>
    </source>
</evidence>
<protein>
    <submittedName>
        <fullName evidence="5">TetR/AcrR family transcriptional regulator</fullName>
    </submittedName>
</protein>
<dbReference type="GO" id="GO:0003677">
    <property type="term" value="F:DNA binding"/>
    <property type="evidence" value="ECO:0007669"/>
    <property type="project" value="UniProtKB-UniRule"/>
</dbReference>
<keyword evidence="1 2" id="KW-0238">DNA-binding</keyword>
<reference evidence="5" key="1">
    <citation type="journal article" date="2019" name="PLoS Negl. Trop. Dis.">
        <title>Revisiting the worldwide diversity of Leptospira species in the environment.</title>
        <authorList>
            <person name="Vincent A.T."/>
            <person name="Schiettekatte O."/>
            <person name="Bourhy P."/>
            <person name="Veyrier F.J."/>
            <person name="Picardeau M."/>
        </authorList>
    </citation>
    <scope>NUCLEOTIDE SEQUENCE [LARGE SCALE GENOMIC DNA]</scope>
    <source>
        <strain evidence="5">SSW15</strain>
    </source>
</reference>
<dbReference type="Pfam" id="PF00440">
    <property type="entry name" value="TetR_N"/>
    <property type="match status" value="1"/>
</dbReference>
<dbReference type="InterPro" id="IPR001647">
    <property type="entry name" value="HTH_TetR"/>
</dbReference>
<dbReference type="Gene3D" id="1.10.357.10">
    <property type="entry name" value="Tetracycline Repressor, domain 2"/>
    <property type="match status" value="1"/>
</dbReference>
<organism evidence="5 6">
    <name type="scientific">Leptospira fletcheri</name>
    <dbReference type="NCBI Taxonomy" id="2484981"/>
    <lineage>
        <taxon>Bacteria</taxon>
        <taxon>Pseudomonadati</taxon>
        <taxon>Spirochaetota</taxon>
        <taxon>Spirochaetia</taxon>
        <taxon>Leptospirales</taxon>
        <taxon>Leptospiraceae</taxon>
        <taxon>Leptospira</taxon>
    </lineage>
</organism>
<evidence type="ECO:0000256" key="1">
    <source>
        <dbReference type="ARBA" id="ARBA00023125"/>
    </source>
</evidence>
<dbReference type="Proteomes" id="UP000298458">
    <property type="component" value="Unassembled WGS sequence"/>
</dbReference>
<name>A0A4R9GKA4_9LEPT</name>
<dbReference type="RefSeq" id="WP_135766472.1">
    <property type="nucleotide sequence ID" value="NZ_RQET01000001.1"/>
</dbReference>
<dbReference type="EMBL" id="RQET01000001">
    <property type="protein sequence ID" value="TGK14130.1"/>
    <property type="molecule type" value="Genomic_DNA"/>
</dbReference>